<dbReference type="Proteomes" id="UP001177021">
    <property type="component" value="Unassembled WGS sequence"/>
</dbReference>
<protein>
    <submittedName>
        <fullName evidence="1">Uncharacterized protein</fullName>
    </submittedName>
</protein>
<evidence type="ECO:0000313" key="1">
    <source>
        <dbReference type="EMBL" id="CAJ2637693.1"/>
    </source>
</evidence>
<keyword evidence="2" id="KW-1185">Reference proteome</keyword>
<organism evidence="1 2">
    <name type="scientific">Trifolium pratense</name>
    <name type="common">Red clover</name>
    <dbReference type="NCBI Taxonomy" id="57577"/>
    <lineage>
        <taxon>Eukaryota</taxon>
        <taxon>Viridiplantae</taxon>
        <taxon>Streptophyta</taxon>
        <taxon>Embryophyta</taxon>
        <taxon>Tracheophyta</taxon>
        <taxon>Spermatophyta</taxon>
        <taxon>Magnoliopsida</taxon>
        <taxon>eudicotyledons</taxon>
        <taxon>Gunneridae</taxon>
        <taxon>Pentapetalae</taxon>
        <taxon>rosids</taxon>
        <taxon>fabids</taxon>
        <taxon>Fabales</taxon>
        <taxon>Fabaceae</taxon>
        <taxon>Papilionoideae</taxon>
        <taxon>50 kb inversion clade</taxon>
        <taxon>NPAAA clade</taxon>
        <taxon>Hologalegina</taxon>
        <taxon>IRL clade</taxon>
        <taxon>Trifolieae</taxon>
        <taxon>Trifolium</taxon>
    </lineage>
</organism>
<accession>A0ACB0J0V8</accession>
<proteinExistence type="predicted"/>
<gene>
    <name evidence="1" type="ORF">MILVUS5_LOCUS8018</name>
</gene>
<comment type="caution">
    <text evidence="1">The sequence shown here is derived from an EMBL/GenBank/DDBJ whole genome shotgun (WGS) entry which is preliminary data.</text>
</comment>
<dbReference type="EMBL" id="CASHSV030000013">
    <property type="protein sequence ID" value="CAJ2637693.1"/>
    <property type="molecule type" value="Genomic_DNA"/>
</dbReference>
<evidence type="ECO:0000313" key="2">
    <source>
        <dbReference type="Proteomes" id="UP001177021"/>
    </source>
</evidence>
<name>A0ACB0J0V8_TRIPR</name>
<sequence>MLKQGETWLEGVAAIKKEVKNHFVKHLSEDWNSRPFLQGVDFKSLSVDDNAFLLAPFDEAEVKETMSSCDGNKSPGPDGFNLHFFKVCWPIVKKDLMNFLAEFHEKAALPKVVTASFLTLIPKKDHPQDLFDYRPICLIGSLYKILSKILANRLKKVLGKLISSCQSAFLPQRQILDGVLVLNEVIDLAKRRKDNCLLFKVDFERAYDTVNWGFLDRMMSKMGFSEGWLKWMRACIFESLMSILVNGSPTEDFKVGRGLRQGDPLSPFLFLIVAEGLASMMKKVVDVGRFRGFKVNANLHFQLLQFADDTIIMGEGSWENFWTIKSMLRGFELVSGLKINFVKSKLYGINVGASLLEAGASFLACNTATIPFKFFGIPVGANPRRRETWKHVVEVMTKRLNSWHSRHLSFGGRITLINSVLASIPLYFFSFFRAPCCVLKSIEKIQRNFLWGGGAEERKVCWVKWDQICLPKEKGDLGVKNLELFNLALLSKWKWRFLNHDNAIWADLLRYHYGHLPSLLLSGLDITPSAHSSLWWRDIISLGRGMSDNWFKSNISCCVGNVPLWRWNWSESLSVNEARQLTELQGPFDGFSLHNNNHDQWRWIPDSNGLFTVKSCYTYLLDLRQVQLQDALVLEAIQRLWKSNVPSKVNVFGWRLLLNRLPTRTALHHRGILTNHHELSCVFCFQQAEDENHIFFSCPFSKGVWNKVLSWLGTSLQTGVEGRDHFLLFGDLFKMKDKGRVRYLYGWQPLGIFGIFAIK</sequence>
<reference evidence="1" key="1">
    <citation type="submission" date="2023-10" db="EMBL/GenBank/DDBJ databases">
        <authorList>
            <person name="Rodriguez Cubillos JULIANA M."/>
            <person name="De Vega J."/>
        </authorList>
    </citation>
    <scope>NUCLEOTIDE SEQUENCE</scope>
</reference>